<dbReference type="RefSeq" id="WP_014695485.1">
    <property type="nucleotide sequence ID" value="NC_017805.1"/>
</dbReference>
<dbReference type="EMBL" id="CP002192">
    <property type="protein sequence ID" value="AFD26967.1"/>
    <property type="molecule type" value="Genomic_DNA"/>
</dbReference>
<gene>
    <name evidence="2" type="ordered locus">DGo_PA0081</name>
</gene>
<geneLocation type="plasmid" evidence="2 3">
    <name>P1</name>
</geneLocation>
<keyword evidence="2" id="KW-0614">Plasmid</keyword>
<dbReference type="AlphaFoldDB" id="H8H0U8"/>
<accession>H8H0U8</accession>
<dbReference type="KEGG" id="dgo:DGo_PA0081"/>
<dbReference type="PATRIC" id="fig|745776.4.peg.3119"/>
<dbReference type="HOGENOM" id="CLU_899320_0_0_0"/>
<organism evidence="2 3">
    <name type="scientific">Deinococcus gobiensis (strain DSM 21396 / JCM 16679 / CGMCC 1.7299 / I-0)</name>
    <dbReference type="NCBI Taxonomy" id="745776"/>
    <lineage>
        <taxon>Bacteria</taxon>
        <taxon>Thermotogati</taxon>
        <taxon>Deinococcota</taxon>
        <taxon>Deinococci</taxon>
        <taxon>Deinococcales</taxon>
        <taxon>Deinococcaceae</taxon>
        <taxon>Deinococcus</taxon>
    </lineage>
</organism>
<evidence type="ECO:0000313" key="2">
    <source>
        <dbReference type="EMBL" id="AFD26967.1"/>
    </source>
</evidence>
<evidence type="ECO:0000256" key="1">
    <source>
        <dbReference type="SAM" id="MobiDB-lite"/>
    </source>
</evidence>
<dbReference type="Proteomes" id="UP000007575">
    <property type="component" value="Plasmid P1"/>
</dbReference>
<proteinExistence type="predicted"/>
<name>H8H0U8_DEIGI</name>
<dbReference type="OrthoDB" id="64276at2"/>
<feature type="region of interest" description="Disordered" evidence="1">
    <location>
        <begin position="1"/>
        <end position="22"/>
    </location>
</feature>
<keyword evidence="3" id="KW-1185">Reference proteome</keyword>
<evidence type="ECO:0000313" key="3">
    <source>
        <dbReference type="Proteomes" id="UP000007575"/>
    </source>
</evidence>
<evidence type="ECO:0008006" key="4">
    <source>
        <dbReference type="Google" id="ProtNLM"/>
    </source>
</evidence>
<reference evidence="2 3" key="1">
    <citation type="journal article" date="2012" name="PLoS ONE">
        <title>Genome sequence and transcriptome analysis of the radioresistant bacterium Deinococcus gobiensis: insights into the extreme environmental adaptations.</title>
        <authorList>
            <person name="Yuan M."/>
            <person name="Chen M."/>
            <person name="Zhang W."/>
            <person name="Lu W."/>
            <person name="Wang J."/>
            <person name="Yang M."/>
            <person name="Zhao P."/>
            <person name="Tang R."/>
            <person name="Li X."/>
            <person name="Hao Y."/>
            <person name="Zhou Z."/>
            <person name="Zhan Y."/>
            <person name="Yu H."/>
            <person name="Teng C."/>
            <person name="Yan Y."/>
            <person name="Ping S."/>
            <person name="Wang Y."/>
            <person name="Lin M."/>
        </authorList>
    </citation>
    <scope>NUCLEOTIDE SEQUENCE [LARGE SCALE GENOMIC DNA]</scope>
    <source>
        <strain evidence="3">DSM 21396 / JCM 16679 / CGMCC 1.7299 / I-0</strain>
        <plasmid evidence="2">P1</plasmid>
    </source>
</reference>
<sequence length="309" mass="34647">MFPADTLRPATPPRPDAAHLEGRGDPPFWEMLSYLVSHKLSRVVSVRGLGITLYVREGRLEAASGYRLLGEVLIQHHFVDPTEIAPALASGQSLGQYFLGKRRITGLQLRAALRQQVRETLDHLLSQTDLPYDLGPAQTLPSPTASIEGTEFLAQTLGRQPLALGMVYQLADLKQEFTVDVRSWQVLRWINGRRTLSRVVQRSGLQTEEVSEAIRGLLQHGAIEQTNLLGLRFIVPRRLPLDSTKHPPGNLRANLFLKHIDGQQNVWQIQSVLNLAADETMTVLASLHRDGLVEIVQGRQEFDRLMHTF</sequence>
<protein>
    <recommendedName>
        <fullName evidence="4">DUF4388 domain-containing protein</fullName>
    </recommendedName>
</protein>